<accession>A0AAE4SBC9</accession>
<dbReference type="SUPFAM" id="SSF56112">
    <property type="entry name" value="Protein kinase-like (PK-like)"/>
    <property type="match status" value="1"/>
</dbReference>
<evidence type="ECO:0000313" key="5">
    <source>
        <dbReference type="Proteomes" id="UP001283212"/>
    </source>
</evidence>
<dbReference type="PANTHER" id="PTHR10566:SF113">
    <property type="entry name" value="PROTEIN ACTIVITY OF BC1 COMPLEX KINASE 7, CHLOROPLASTIC"/>
    <property type="match status" value="1"/>
</dbReference>
<dbReference type="RefSeq" id="WP_338096179.1">
    <property type="nucleotide sequence ID" value="NZ_JAWDKB010000004.1"/>
</dbReference>
<proteinExistence type="inferred from homology"/>
<evidence type="ECO:0000256" key="2">
    <source>
        <dbReference type="SAM" id="Phobius"/>
    </source>
</evidence>
<evidence type="ECO:0000259" key="3">
    <source>
        <dbReference type="Pfam" id="PF03109"/>
    </source>
</evidence>
<keyword evidence="4" id="KW-0808">Transferase</keyword>
<dbReference type="AlphaFoldDB" id="A0AAE4SBC9"/>
<reference evidence="4 5" key="1">
    <citation type="submission" date="2023-06" db="EMBL/GenBank/DDBJ databases">
        <title>Genome sequence of Methancorpusculaceae sp. Cs1.</title>
        <authorList>
            <person name="Protasov E."/>
            <person name="Platt K."/>
            <person name="Poehlein A."/>
            <person name="Daniel R."/>
            <person name="Brune A."/>
        </authorList>
    </citation>
    <scope>NUCLEOTIDE SEQUENCE [LARGE SCALE GENOMIC DNA]</scope>
    <source>
        <strain evidence="4 5">Cs1</strain>
    </source>
</reference>
<dbReference type="CDD" id="cd05121">
    <property type="entry name" value="ABC1_ADCK3-like"/>
    <property type="match status" value="1"/>
</dbReference>
<dbReference type="InterPro" id="IPR050154">
    <property type="entry name" value="UbiB_kinase"/>
</dbReference>
<dbReference type="Pfam" id="PF03109">
    <property type="entry name" value="ABC1"/>
    <property type="match status" value="1"/>
</dbReference>
<feature type="domain" description="ABC1 atypical kinase-like" evidence="3">
    <location>
        <begin position="87"/>
        <end position="330"/>
    </location>
</feature>
<gene>
    <name evidence="4" type="primary">ubiB</name>
    <name evidence="4" type="ORF">McpCs1_10350</name>
</gene>
<dbReference type="EMBL" id="JAWDKB010000004">
    <property type="protein sequence ID" value="MDV0443657.1"/>
    <property type="molecule type" value="Genomic_DNA"/>
</dbReference>
<protein>
    <recommendedName>
        <fullName evidence="3">ABC1 atypical kinase-like domain-containing protein</fullName>
    </recommendedName>
</protein>
<feature type="transmembrane region" description="Helical" evidence="2">
    <location>
        <begin position="492"/>
        <end position="510"/>
    </location>
</feature>
<name>A0AAE4SBC9_9EURY</name>
<evidence type="ECO:0000313" key="4">
    <source>
        <dbReference type="EMBL" id="MDV0443657.1"/>
    </source>
</evidence>
<dbReference type="Proteomes" id="UP001283212">
    <property type="component" value="Unassembled WGS sequence"/>
</dbReference>
<dbReference type="InterPro" id="IPR004147">
    <property type="entry name" value="ABC1_dom"/>
</dbReference>
<keyword evidence="2" id="KW-0812">Transmembrane</keyword>
<keyword evidence="2" id="KW-0472">Membrane</keyword>
<keyword evidence="2" id="KW-1133">Transmembrane helix</keyword>
<evidence type="ECO:0000256" key="1">
    <source>
        <dbReference type="ARBA" id="ARBA00009670"/>
    </source>
</evidence>
<feature type="transmembrane region" description="Helical" evidence="2">
    <location>
        <begin position="516"/>
        <end position="536"/>
    </location>
</feature>
<keyword evidence="5" id="KW-1185">Reference proteome</keyword>
<dbReference type="InterPro" id="IPR011009">
    <property type="entry name" value="Kinase-like_dom_sf"/>
</dbReference>
<sequence>MASVSIRRYGQIFDVLMKYGFSYYLNELFPGFINTKKSSQDDFSSYSIYARVRMALEELGPTFVKFGQLMSTRTELFPPEMIDELSKLQDRVGVVPFDEVIPTLDEYIPDWRDVFTSLDPKPLAAASISQVYRAVMQDGTELALKIQRPNIQERIEQDIVLLRSLAEKIEEKRPDLRLYNPVTLVDDFSVQIKKELDFTRDGMNAERLARNMRVSGIPGIKVPKIYWEFSGKRLLAMEFVSGVRCDAVEDIVAMGMDPKDLASRGLKSFMVQIFQNGFYHGDPHAGNIRVSPKGDLVFLDFGVCGVLMKDTRNKFISLMLALFSADTDMTIRYVKNLGVKIPASGIDEFRGELYLALQDSKDMGAQMNFSGLVGAIQELFQRNNIRVPPNLMQLLKALMLVSNIAFTLDPELEFAKEAEPYLKKLIAEDVRDPENVQKKILDAKVRLEDLSRVPQQLSAVLEMASEGKLRIDVAAKEIGDLRVTLESSIDKLVIGLMLSAIVVGLSLVLMSQPAEAGYFSLLSYIAAIVVILIVFYKMQTRGNKSKKD</sequence>
<comment type="caution">
    <text evidence="4">The sequence shown here is derived from an EMBL/GenBank/DDBJ whole genome shotgun (WGS) entry which is preliminary data.</text>
</comment>
<dbReference type="GO" id="GO:0016740">
    <property type="term" value="F:transferase activity"/>
    <property type="evidence" value="ECO:0007669"/>
    <property type="project" value="UniProtKB-KW"/>
</dbReference>
<organism evidence="4 5">
    <name type="scientific">Methanorbis rubei</name>
    <dbReference type="NCBI Taxonomy" id="3028300"/>
    <lineage>
        <taxon>Archaea</taxon>
        <taxon>Methanobacteriati</taxon>
        <taxon>Methanobacteriota</taxon>
        <taxon>Stenosarchaea group</taxon>
        <taxon>Methanomicrobia</taxon>
        <taxon>Methanomicrobiales</taxon>
        <taxon>Methanocorpusculaceae</taxon>
        <taxon>Methanorbis</taxon>
    </lineage>
</organism>
<dbReference type="PANTHER" id="PTHR10566">
    <property type="entry name" value="CHAPERONE-ACTIVITY OF BC1 COMPLEX CABC1 -RELATED"/>
    <property type="match status" value="1"/>
</dbReference>
<comment type="similarity">
    <text evidence="1">Belongs to the protein kinase superfamily. ADCK protein kinase family.</text>
</comment>